<dbReference type="CDD" id="cd00430">
    <property type="entry name" value="PLPDE_III_AR"/>
    <property type="match status" value="1"/>
</dbReference>
<comment type="catalytic activity">
    <reaction evidence="1 5">
        <text>L-alanine = D-alanine</text>
        <dbReference type="Rhea" id="RHEA:20249"/>
        <dbReference type="ChEBI" id="CHEBI:57416"/>
        <dbReference type="ChEBI" id="CHEBI:57972"/>
        <dbReference type="EC" id="5.1.1.1"/>
    </reaction>
</comment>
<evidence type="ECO:0000259" key="8">
    <source>
        <dbReference type="SMART" id="SM01005"/>
    </source>
</evidence>
<keyword evidence="4 5" id="KW-0413">Isomerase</keyword>
<dbReference type="GO" id="GO:0030632">
    <property type="term" value="P:D-alanine biosynthetic process"/>
    <property type="evidence" value="ECO:0007669"/>
    <property type="project" value="UniProtKB-UniRule"/>
</dbReference>
<dbReference type="GO" id="GO:0005829">
    <property type="term" value="C:cytosol"/>
    <property type="evidence" value="ECO:0007669"/>
    <property type="project" value="TreeGrafter"/>
</dbReference>
<feature type="active site" description="Proton acceptor; specific for L-alanine" evidence="5">
    <location>
        <position position="270"/>
    </location>
</feature>
<dbReference type="PANTHER" id="PTHR30511">
    <property type="entry name" value="ALANINE RACEMASE"/>
    <property type="match status" value="1"/>
</dbReference>
<comment type="cofactor">
    <cofactor evidence="2 5 6">
        <name>pyridoxal 5'-phosphate</name>
        <dbReference type="ChEBI" id="CHEBI:597326"/>
    </cofactor>
</comment>
<evidence type="ECO:0000256" key="7">
    <source>
        <dbReference type="PIRSR" id="PIRSR600821-52"/>
    </source>
</evidence>
<keyword evidence="3 5" id="KW-0663">Pyridoxal phosphate</keyword>
<dbReference type="FunFam" id="3.20.20.10:FF:000002">
    <property type="entry name" value="Alanine racemase"/>
    <property type="match status" value="1"/>
</dbReference>
<evidence type="ECO:0000313" key="9">
    <source>
        <dbReference type="EMBL" id="KRL20288.1"/>
    </source>
</evidence>
<dbReference type="PRINTS" id="PR00992">
    <property type="entry name" value="ALARACEMASE"/>
</dbReference>
<name>A0A0R1NIM5_9LACO</name>
<comment type="function">
    <text evidence="5">Catalyzes the interconversion of L-alanine and D-alanine. May also act on other amino acids.</text>
</comment>
<dbReference type="GO" id="GO:0030170">
    <property type="term" value="F:pyridoxal phosphate binding"/>
    <property type="evidence" value="ECO:0007669"/>
    <property type="project" value="UniProtKB-UniRule"/>
</dbReference>
<comment type="pathway">
    <text evidence="5">Amino-acid biosynthesis; D-alanine biosynthesis; D-alanine from L-alanine: step 1/1.</text>
</comment>
<evidence type="ECO:0000313" key="10">
    <source>
        <dbReference type="Proteomes" id="UP000051439"/>
    </source>
</evidence>
<dbReference type="Pfam" id="PF00842">
    <property type="entry name" value="Ala_racemase_C"/>
    <property type="match status" value="1"/>
</dbReference>
<comment type="caution">
    <text evidence="9">The sequence shown here is derived from an EMBL/GenBank/DDBJ whole genome shotgun (WGS) entry which is preliminary data.</text>
</comment>
<dbReference type="Proteomes" id="UP000051439">
    <property type="component" value="Unassembled WGS sequence"/>
</dbReference>
<dbReference type="InterPro" id="IPR000821">
    <property type="entry name" value="Ala_racemase"/>
</dbReference>
<protein>
    <recommendedName>
        <fullName evidence="5">Alanine racemase</fullName>
        <ecNumber evidence="5">5.1.1.1</ecNumber>
    </recommendedName>
</protein>
<evidence type="ECO:0000256" key="6">
    <source>
        <dbReference type="PIRSR" id="PIRSR600821-50"/>
    </source>
</evidence>
<dbReference type="InterPro" id="IPR020622">
    <property type="entry name" value="Ala_racemase_pyridoxalP-BS"/>
</dbReference>
<dbReference type="RefSeq" id="WP_008857624.1">
    <property type="nucleotide sequence ID" value="NZ_AZEB01000031.1"/>
</dbReference>
<dbReference type="InterPro" id="IPR009006">
    <property type="entry name" value="Ala_racemase/Decarboxylase_C"/>
</dbReference>
<evidence type="ECO:0000256" key="2">
    <source>
        <dbReference type="ARBA" id="ARBA00001933"/>
    </source>
</evidence>
<dbReference type="PROSITE" id="PS00395">
    <property type="entry name" value="ALANINE_RACEMASE"/>
    <property type="match status" value="1"/>
</dbReference>
<dbReference type="UniPathway" id="UPA00042">
    <property type="reaction ID" value="UER00497"/>
</dbReference>
<evidence type="ECO:0000256" key="4">
    <source>
        <dbReference type="ARBA" id="ARBA00023235"/>
    </source>
</evidence>
<evidence type="ECO:0000256" key="3">
    <source>
        <dbReference type="ARBA" id="ARBA00022898"/>
    </source>
</evidence>
<dbReference type="Gene3D" id="3.20.20.10">
    <property type="entry name" value="Alanine racemase"/>
    <property type="match status" value="1"/>
</dbReference>
<feature type="binding site" evidence="5 7">
    <location>
        <position position="140"/>
    </location>
    <ligand>
        <name>substrate</name>
    </ligand>
</feature>
<feature type="domain" description="Alanine racemase C-terminal" evidence="8">
    <location>
        <begin position="249"/>
        <end position="374"/>
    </location>
</feature>
<dbReference type="GO" id="GO:0008784">
    <property type="term" value="F:alanine racemase activity"/>
    <property type="evidence" value="ECO:0007669"/>
    <property type="project" value="UniProtKB-UniRule"/>
</dbReference>
<dbReference type="NCBIfam" id="TIGR00492">
    <property type="entry name" value="alr"/>
    <property type="match status" value="1"/>
</dbReference>
<dbReference type="EC" id="5.1.1.1" evidence="5"/>
<dbReference type="PATRIC" id="fig|1423766.4.peg.1811"/>
<dbReference type="FunFam" id="2.40.37.10:FF:000006">
    <property type="entry name" value="Alanine racemase"/>
    <property type="match status" value="1"/>
</dbReference>
<dbReference type="AlphaFoldDB" id="A0A0R1NIM5"/>
<dbReference type="InterPro" id="IPR029066">
    <property type="entry name" value="PLP-binding_barrel"/>
</dbReference>
<organism evidence="9 10">
    <name type="scientific">Lentilactobacillus kisonensis DSM 19906 = JCM 15041</name>
    <dbReference type="NCBI Taxonomy" id="1423766"/>
    <lineage>
        <taxon>Bacteria</taxon>
        <taxon>Bacillati</taxon>
        <taxon>Bacillota</taxon>
        <taxon>Bacilli</taxon>
        <taxon>Lactobacillales</taxon>
        <taxon>Lactobacillaceae</taxon>
        <taxon>Lentilactobacillus</taxon>
    </lineage>
</organism>
<dbReference type="Gene3D" id="2.40.37.10">
    <property type="entry name" value="Lyase, Ornithine Decarboxylase, Chain A, domain 1"/>
    <property type="match status" value="1"/>
</dbReference>
<gene>
    <name evidence="9" type="ORF">FC98_GL001750</name>
</gene>
<dbReference type="SUPFAM" id="SSF51419">
    <property type="entry name" value="PLP-binding barrel"/>
    <property type="match status" value="1"/>
</dbReference>
<feature type="binding site" evidence="5 7">
    <location>
        <position position="317"/>
    </location>
    <ligand>
        <name>substrate</name>
    </ligand>
</feature>
<dbReference type="InterPro" id="IPR001608">
    <property type="entry name" value="Ala_racemase_N"/>
</dbReference>
<dbReference type="PANTHER" id="PTHR30511:SF0">
    <property type="entry name" value="ALANINE RACEMASE, CATABOLIC-RELATED"/>
    <property type="match status" value="1"/>
</dbReference>
<dbReference type="GO" id="GO:0009252">
    <property type="term" value="P:peptidoglycan biosynthetic process"/>
    <property type="evidence" value="ECO:0007669"/>
    <property type="project" value="TreeGrafter"/>
</dbReference>
<evidence type="ECO:0000256" key="1">
    <source>
        <dbReference type="ARBA" id="ARBA00000316"/>
    </source>
</evidence>
<dbReference type="EMBL" id="AZEB01000031">
    <property type="protein sequence ID" value="KRL20288.1"/>
    <property type="molecule type" value="Genomic_DNA"/>
</dbReference>
<feature type="modified residue" description="N6-(pyridoxal phosphate)lysine" evidence="5 6">
    <location>
        <position position="40"/>
    </location>
</feature>
<sequence>MAVGKLRNAKVIINQRAIYDNLANTKSHLEAGTDLFVVVKADGYGHGAIQVARIAEKAGASGFCVALLDEALDLRQAGFNEPILVLGITDPQFVTIARDNQISLTVSSTEWLKTAADFLTQVPSSAKLNVHLALDTGMGRIGFQTAEELKAAVQVLNDFTAVINFEGIFTHFATADSKNSDYFNYQYDNFNKLMAVLDKRPRYVHVANSATSLWHKVCGGNMIRFGIGTYGLNPSGTEIPDLPYELHPAMSVVASLIYVKLVKKGKSISYGATYTTSADEWIGTIPLGYADGIPRKLQGFSVLVDGNWCPIVGRVCMDQFMIKLPKRYAYGTPVTILGKSKDKTITADDLAQYLGTINYEVICGFSPRLRRKYE</sequence>
<dbReference type="SMART" id="SM01005">
    <property type="entry name" value="Ala_racemase_C"/>
    <property type="match status" value="1"/>
</dbReference>
<feature type="active site" description="Proton acceptor; specific for D-alanine" evidence="5">
    <location>
        <position position="40"/>
    </location>
</feature>
<accession>A0A0R1NIM5</accession>
<reference evidence="9 10" key="1">
    <citation type="journal article" date="2015" name="Genome Announc.">
        <title>Expanding the biotechnology potential of lactobacilli through comparative genomics of 213 strains and associated genera.</title>
        <authorList>
            <person name="Sun Z."/>
            <person name="Harris H.M."/>
            <person name="McCann A."/>
            <person name="Guo C."/>
            <person name="Argimon S."/>
            <person name="Zhang W."/>
            <person name="Yang X."/>
            <person name="Jeffery I.B."/>
            <person name="Cooney J.C."/>
            <person name="Kagawa T.F."/>
            <person name="Liu W."/>
            <person name="Song Y."/>
            <person name="Salvetti E."/>
            <person name="Wrobel A."/>
            <person name="Rasinkangas P."/>
            <person name="Parkhill J."/>
            <person name="Rea M.C."/>
            <person name="O'Sullivan O."/>
            <person name="Ritari J."/>
            <person name="Douillard F.P."/>
            <person name="Paul Ross R."/>
            <person name="Yang R."/>
            <person name="Briner A.E."/>
            <person name="Felis G.E."/>
            <person name="de Vos W.M."/>
            <person name="Barrangou R."/>
            <person name="Klaenhammer T.R."/>
            <person name="Caufield P.W."/>
            <person name="Cui Y."/>
            <person name="Zhang H."/>
            <person name="O'Toole P.W."/>
        </authorList>
    </citation>
    <scope>NUCLEOTIDE SEQUENCE [LARGE SCALE GENOMIC DNA]</scope>
    <source>
        <strain evidence="9 10">DSM 19906</strain>
    </source>
</reference>
<dbReference type="InterPro" id="IPR011079">
    <property type="entry name" value="Ala_racemase_C"/>
</dbReference>
<dbReference type="SUPFAM" id="SSF50621">
    <property type="entry name" value="Alanine racemase C-terminal domain-like"/>
    <property type="match status" value="1"/>
</dbReference>
<comment type="similarity">
    <text evidence="5">Belongs to the alanine racemase family.</text>
</comment>
<dbReference type="Pfam" id="PF01168">
    <property type="entry name" value="Ala_racemase_N"/>
    <property type="match status" value="1"/>
</dbReference>
<dbReference type="HAMAP" id="MF_01201">
    <property type="entry name" value="Ala_racemase"/>
    <property type="match status" value="1"/>
</dbReference>
<proteinExistence type="inferred from homology"/>
<evidence type="ECO:0000256" key="5">
    <source>
        <dbReference type="HAMAP-Rule" id="MF_01201"/>
    </source>
</evidence>
<keyword evidence="10" id="KW-1185">Reference proteome</keyword>